<organism evidence="1 2">
    <name type="scientific">Glossina brevipalpis</name>
    <dbReference type="NCBI Taxonomy" id="37001"/>
    <lineage>
        <taxon>Eukaryota</taxon>
        <taxon>Metazoa</taxon>
        <taxon>Ecdysozoa</taxon>
        <taxon>Arthropoda</taxon>
        <taxon>Hexapoda</taxon>
        <taxon>Insecta</taxon>
        <taxon>Pterygota</taxon>
        <taxon>Neoptera</taxon>
        <taxon>Endopterygota</taxon>
        <taxon>Diptera</taxon>
        <taxon>Brachycera</taxon>
        <taxon>Muscomorpha</taxon>
        <taxon>Hippoboscoidea</taxon>
        <taxon>Glossinidae</taxon>
        <taxon>Glossina</taxon>
    </lineage>
</organism>
<name>A0A1A9W614_9MUSC</name>
<sequence>MMNVLKCITKNPLHFNCSPNVRHPSERANIFILIYERMFTESSATSLLKVKWAAAAAVAAVCCNAGLDYSARLDF</sequence>
<proteinExistence type="predicted"/>
<keyword evidence="2" id="KW-1185">Reference proteome</keyword>
<protein>
    <submittedName>
        <fullName evidence="1">Uncharacterized protein</fullName>
    </submittedName>
</protein>
<reference evidence="2" key="1">
    <citation type="submission" date="2014-03" db="EMBL/GenBank/DDBJ databases">
        <authorList>
            <person name="Aksoy S."/>
            <person name="Warren W."/>
            <person name="Wilson R.K."/>
        </authorList>
    </citation>
    <scope>NUCLEOTIDE SEQUENCE [LARGE SCALE GENOMIC DNA]</scope>
    <source>
        <strain evidence="2">IAEA</strain>
    </source>
</reference>
<evidence type="ECO:0000313" key="2">
    <source>
        <dbReference type="Proteomes" id="UP000091820"/>
    </source>
</evidence>
<dbReference type="VEuPathDB" id="VectorBase:GBRI007524"/>
<evidence type="ECO:0000313" key="1">
    <source>
        <dbReference type="EnsemblMetazoa" id="GBRI007524-PA"/>
    </source>
</evidence>
<accession>A0A1A9W614</accession>
<dbReference type="AlphaFoldDB" id="A0A1A9W614"/>
<dbReference type="Proteomes" id="UP000091820">
    <property type="component" value="Unassembled WGS sequence"/>
</dbReference>
<dbReference type="EnsemblMetazoa" id="GBRI007524-RA">
    <property type="protein sequence ID" value="GBRI007524-PA"/>
    <property type="gene ID" value="GBRI007524"/>
</dbReference>
<reference evidence="1" key="2">
    <citation type="submission" date="2020-05" db="UniProtKB">
        <authorList>
            <consortium name="EnsemblMetazoa"/>
        </authorList>
    </citation>
    <scope>IDENTIFICATION</scope>
    <source>
        <strain evidence="1">IAEA</strain>
    </source>
</reference>